<protein>
    <submittedName>
        <fullName evidence="1">Uncharacterized protein</fullName>
    </submittedName>
</protein>
<organism evidence="1 2">
    <name type="scientific">Saccharopolyspora oryzae</name>
    <dbReference type="NCBI Taxonomy" id="2997343"/>
    <lineage>
        <taxon>Bacteria</taxon>
        <taxon>Bacillati</taxon>
        <taxon>Actinomycetota</taxon>
        <taxon>Actinomycetes</taxon>
        <taxon>Pseudonocardiales</taxon>
        <taxon>Pseudonocardiaceae</taxon>
        <taxon>Saccharopolyspora</taxon>
    </lineage>
</organism>
<name>A0ABT4V7Z2_9PSEU</name>
<reference evidence="1 2" key="1">
    <citation type="submission" date="2022-11" db="EMBL/GenBank/DDBJ databases">
        <title>Draft genome sequence of Saccharopolyspora sp. WRP15-2 isolated from rhizosphere soils of wild rice in Thailand.</title>
        <authorList>
            <person name="Duangmal K."/>
            <person name="Kammanee S."/>
            <person name="Muangham S."/>
        </authorList>
    </citation>
    <scope>NUCLEOTIDE SEQUENCE [LARGE SCALE GENOMIC DNA]</scope>
    <source>
        <strain evidence="1 2">WRP15-2</strain>
    </source>
</reference>
<evidence type="ECO:0000313" key="2">
    <source>
        <dbReference type="Proteomes" id="UP001210380"/>
    </source>
</evidence>
<dbReference type="RefSeq" id="WP_270953188.1">
    <property type="nucleotide sequence ID" value="NZ_JAQGLA010000085.1"/>
</dbReference>
<proteinExistence type="predicted"/>
<accession>A0ABT4V7Z2</accession>
<comment type="caution">
    <text evidence="1">The sequence shown here is derived from an EMBL/GenBank/DDBJ whole genome shotgun (WGS) entry which is preliminary data.</text>
</comment>
<dbReference type="EMBL" id="JAQGLA010000085">
    <property type="protein sequence ID" value="MDA3630053.1"/>
    <property type="molecule type" value="Genomic_DNA"/>
</dbReference>
<evidence type="ECO:0000313" key="1">
    <source>
        <dbReference type="EMBL" id="MDA3630053.1"/>
    </source>
</evidence>
<gene>
    <name evidence="1" type="ORF">OU415_31820</name>
</gene>
<dbReference type="Proteomes" id="UP001210380">
    <property type="component" value="Unassembled WGS sequence"/>
</dbReference>
<keyword evidence="2" id="KW-1185">Reference proteome</keyword>
<sequence length="139" mass="15611">MTASAEVQWQLVNGMVHMRVAVPEKEPVTVQGPTVCGCLMGVRDKLPRVVFMAQGARRDAWWGTPEHPCAVDEVLIYPAFGQPPLPTRQPALGFLPEKDLGFLATSSAEQMMYRAEWEDDIPPSVPRWSVRYAHRRNPV</sequence>